<evidence type="ECO:0000256" key="3">
    <source>
        <dbReference type="ARBA" id="ARBA00023136"/>
    </source>
</evidence>
<protein>
    <submittedName>
        <fullName evidence="6">Major facilitator superfamily (MFS) protein</fullName>
    </submittedName>
</protein>
<proteinExistence type="predicted"/>
<reference evidence="6 7" key="1">
    <citation type="journal article" date="2015" name="Nature">
        <title>rRNA introns, odd ribosomes, and small enigmatic genomes across a large radiation of phyla.</title>
        <authorList>
            <person name="Brown C.T."/>
            <person name="Hug L.A."/>
            <person name="Thomas B.C."/>
            <person name="Sharon I."/>
            <person name="Castelle C.J."/>
            <person name="Singh A."/>
            <person name="Wilkins M.J."/>
            <person name="Williams K.H."/>
            <person name="Banfield J.F."/>
        </authorList>
    </citation>
    <scope>NUCLEOTIDE SEQUENCE [LARGE SCALE GENOMIC DNA]</scope>
</reference>
<name>A0A0G1IGF4_9BACT</name>
<evidence type="ECO:0000256" key="2">
    <source>
        <dbReference type="ARBA" id="ARBA00022989"/>
    </source>
</evidence>
<evidence type="ECO:0000256" key="1">
    <source>
        <dbReference type="ARBA" id="ARBA00022692"/>
    </source>
</evidence>
<feature type="transmembrane region" description="Helical" evidence="4">
    <location>
        <begin position="58"/>
        <end position="79"/>
    </location>
</feature>
<feature type="transmembrane region" description="Helical" evidence="4">
    <location>
        <begin position="134"/>
        <end position="155"/>
    </location>
</feature>
<evidence type="ECO:0000259" key="5">
    <source>
        <dbReference type="PROSITE" id="PS50850"/>
    </source>
</evidence>
<sequence>MVLLDALSFLALSWTENIWGAVAAFMLGFSMNTLIVFSLDEILKIFSKDPAIGKIRGIYLVICNLGWIFAQLLSGTFLGGFSFRTIYFVGFSIMMLFFLVSLLNLKNIPDPDYDKIKSVKYVKGFFKNKNLFRAYGLSFLLQFFYCWMVVYTPIYLYAHLGFSWKEIGLMFAIMLLPFILVPFRAGKYADKIGERKILMFGFAVAALATFSLFFVREHSLWVWAILLFTTRVGAATIEVMSDAYFFKHIKSENDEFVGVYRSASPIAYIIGPVVAFAVFSFIPSFQFIYIILGTLMLYGVYLSSTIRKSDI</sequence>
<dbReference type="EMBL" id="LCGX01000040">
    <property type="protein sequence ID" value="KKT22254.1"/>
    <property type="molecule type" value="Genomic_DNA"/>
</dbReference>
<dbReference type="PROSITE" id="PS50850">
    <property type="entry name" value="MFS"/>
    <property type="match status" value="1"/>
</dbReference>
<dbReference type="AlphaFoldDB" id="A0A0G1IGF4"/>
<dbReference type="PANTHER" id="PTHR23526:SF2">
    <property type="entry name" value="MAJOR FACILITATOR SUPERFAMILY (MFS) PROFILE DOMAIN-CONTAINING PROTEIN"/>
    <property type="match status" value="1"/>
</dbReference>
<dbReference type="SUPFAM" id="SSF103473">
    <property type="entry name" value="MFS general substrate transporter"/>
    <property type="match status" value="1"/>
</dbReference>
<dbReference type="PANTHER" id="PTHR23526">
    <property type="entry name" value="INTEGRAL MEMBRANE TRANSPORT PROTEIN-RELATED"/>
    <property type="match status" value="1"/>
</dbReference>
<dbReference type="Gene3D" id="1.20.1250.20">
    <property type="entry name" value="MFS general substrate transporter like domains"/>
    <property type="match status" value="1"/>
</dbReference>
<evidence type="ECO:0000313" key="6">
    <source>
        <dbReference type="EMBL" id="KKT22254.1"/>
    </source>
</evidence>
<dbReference type="Pfam" id="PF07690">
    <property type="entry name" value="MFS_1"/>
    <property type="match status" value="1"/>
</dbReference>
<comment type="caution">
    <text evidence="6">The sequence shown here is derived from an EMBL/GenBank/DDBJ whole genome shotgun (WGS) entry which is preliminary data.</text>
</comment>
<feature type="domain" description="Major facilitator superfamily (MFS) profile" evidence="5">
    <location>
        <begin position="1"/>
        <end position="311"/>
    </location>
</feature>
<dbReference type="InterPro" id="IPR020846">
    <property type="entry name" value="MFS_dom"/>
</dbReference>
<feature type="transmembrane region" description="Helical" evidence="4">
    <location>
        <begin position="18"/>
        <end position="37"/>
    </location>
</feature>
<feature type="transmembrane region" description="Helical" evidence="4">
    <location>
        <begin position="167"/>
        <end position="185"/>
    </location>
</feature>
<feature type="transmembrane region" description="Helical" evidence="4">
    <location>
        <begin position="85"/>
        <end position="105"/>
    </location>
</feature>
<keyword evidence="2 4" id="KW-1133">Transmembrane helix</keyword>
<keyword evidence="1 4" id="KW-0812">Transmembrane</keyword>
<dbReference type="InterPro" id="IPR036259">
    <property type="entry name" value="MFS_trans_sf"/>
</dbReference>
<evidence type="ECO:0000313" key="7">
    <source>
        <dbReference type="Proteomes" id="UP000033831"/>
    </source>
</evidence>
<dbReference type="GO" id="GO:0022857">
    <property type="term" value="F:transmembrane transporter activity"/>
    <property type="evidence" value="ECO:0007669"/>
    <property type="project" value="InterPro"/>
</dbReference>
<evidence type="ECO:0000256" key="4">
    <source>
        <dbReference type="SAM" id="Phobius"/>
    </source>
</evidence>
<keyword evidence="3 4" id="KW-0472">Membrane</keyword>
<feature type="transmembrane region" description="Helical" evidence="4">
    <location>
        <begin position="287"/>
        <end position="306"/>
    </location>
</feature>
<dbReference type="InterPro" id="IPR052528">
    <property type="entry name" value="Sugar_transport-like"/>
</dbReference>
<organism evidence="6 7">
    <name type="scientific">Candidatus Nomurabacteria bacterium GW2011_GWF2_43_8</name>
    <dbReference type="NCBI Taxonomy" id="1618779"/>
    <lineage>
        <taxon>Bacteria</taxon>
        <taxon>Candidatus Nomuraibacteriota</taxon>
    </lineage>
</organism>
<gene>
    <name evidence="6" type="ORF">UW07_C0040G0004</name>
</gene>
<feature type="transmembrane region" description="Helical" evidence="4">
    <location>
        <begin position="221"/>
        <end position="246"/>
    </location>
</feature>
<feature type="transmembrane region" description="Helical" evidence="4">
    <location>
        <begin position="197"/>
        <end position="215"/>
    </location>
</feature>
<dbReference type="Proteomes" id="UP000033831">
    <property type="component" value="Unassembled WGS sequence"/>
</dbReference>
<feature type="transmembrane region" description="Helical" evidence="4">
    <location>
        <begin position="258"/>
        <end position="281"/>
    </location>
</feature>
<accession>A0A0G1IGF4</accession>
<dbReference type="InterPro" id="IPR011701">
    <property type="entry name" value="MFS"/>
</dbReference>